<protein>
    <submittedName>
        <fullName evidence="2">Uncharacterized protein</fullName>
    </submittedName>
</protein>
<organism evidence="2 3">
    <name type="scientific">Janthinobacterium fluminis</name>
    <dbReference type="NCBI Taxonomy" id="2987524"/>
    <lineage>
        <taxon>Bacteria</taxon>
        <taxon>Pseudomonadati</taxon>
        <taxon>Pseudomonadota</taxon>
        <taxon>Betaproteobacteria</taxon>
        <taxon>Burkholderiales</taxon>
        <taxon>Oxalobacteraceae</taxon>
        <taxon>Janthinobacterium</taxon>
    </lineage>
</organism>
<comment type="caution">
    <text evidence="2">The sequence shown here is derived from an EMBL/GenBank/DDBJ whole genome shotgun (WGS) entry which is preliminary data.</text>
</comment>
<accession>A0ABT5K3V6</accession>
<evidence type="ECO:0000313" key="3">
    <source>
        <dbReference type="Proteomes" id="UP001221208"/>
    </source>
</evidence>
<evidence type="ECO:0000256" key="1">
    <source>
        <dbReference type="SAM" id="MobiDB-lite"/>
    </source>
</evidence>
<name>A0ABT5K3V6_9BURK</name>
<gene>
    <name evidence="2" type="ORF">OIK44_12525</name>
</gene>
<sequence length="384" mass="40937">MRAIILGDSNDLPDEEGRPVGEVRASEPVRKARPTLYAICPYRGSRQRSVRMMNVSALRQLTSVWPQPLAILSQVRRMHGIQPGAPPPLLTLCRIGFTALCLPAYLAYRSAPCAIPVSIAATHKMCQGLFGLCKNLLIDRVSRGENFRETVANVGDLYRFAEHSGILLSRTGIEACAAPPAMISEALRLLVLGTLHDEEEHASAGAWHGDGEPLLAYSAAVADMTIWTTVSAIALRSAMERVIAARAELAGHTGVACEDAPAPAGYLLSGLNDAVIGPVLAMPDDIRHHYALGAIALCSTHAAGAGLRALLDRCGPADLTLPPAAQDRAACLMDTALGIENDALRVFDYLQQRVMAALGRPALPFSSLATTVSETFGHLPSHYT</sequence>
<keyword evidence="3" id="KW-1185">Reference proteome</keyword>
<proteinExistence type="predicted"/>
<evidence type="ECO:0000313" key="2">
    <source>
        <dbReference type="EMBL" id="MDC8758412.1"/>
    </source>
</evidence>
<dbReference type="EMBL" id="JAQQXR010000004">
    <property type="protein sequence ID" value="MDC8758412.1"/>
    <property type="molecule type" value="Genomic_DNA"/>
</dbReference>
<dbReference type="RefSeq" id="WP_273671089.1">
    <property type="nucleotide sequence ID" value="NZ_JAQQXR010000004.1"/>
</dbReference>
<feature type="compositionally biased region" description="Basic and acidic residues" evidence="1">
    <location>
        <begin position="15"/>
        <end position="24"/>
    </location>
</feature>
<dbReference type="Proteomes" id="UP001221208">
    <property type="component" value="Unassembled WGS sequence"/>
</dbReference>
<feature type="region of interest" description="Disordered" evidence="1">
    <location>
        <begin position="1"/>
        <end position="24"/>
    </location>
</feature>
<reference evidence="2 3" key="1">
    <citation type="submission" date="2022-10" db="EMBL/GenBank/DDBJ databases">
        <title>Janthinobacterium sp. hw3 Genome sequencing.</title>
        <authorList>
            <person name="Park S."/>
        </authorList>
    </citation>
    <scope>NUCLEOTIDE SEQUENCE [LARGE SCALE GENOMIC DNA]</scope>
    <source>
        <strain evidence="3">hw3</strain>
    </source>
</reference>